<feature type="signal peptide" evidence="1">
    <location>
        <begin position="1"/>
        <end position="19"/>
    </location>
</feature>
<keyword evidence="3" id="KW-1185">Reference proteome</keyword>
<proteinExistence type="predicted"/>
<gene>
    <name evidence="2" type="ORF">FLB_08060</name>
</gene>
<evidence type="ECO:0000313" key="3">
    <source>
        <dbReference type="Proteomes" id="UP000093807"/>
    </source>
</evidence>
<feature type="chain" id="PRO_5008286937" description="Lipid A phosphoethanolamine transferase" evidence="1">
    <location>
        <begin position="20"/>
        <end position="251"/>
    </location>
</feature>
<sequence length="251" mass="28508">MRKLLFLLSFTLPTVVLIAQVKKTIRSEQNPFSEARFNYFKESLVLFNEYLDTKNGTYNTTNLRVLKPIGNRAWTIRFDAPLISTNSNTINKTGLGDISIGTSFIPYLTNKSGIASRIRVTSNSANNPKFGLGKWIISPAIFYGIYIGANKKMLLISDLEYQYSFAGSKNRADIRTTVFESTLTYSFAKNWISSNVAFRYNETRQGFQNSTFVEFGRKLTPDSLFYIHPSLAFGNQKAYNYGIEFGVVILY</sequence>
<organism evidence="2 3">
    <name type="scientific">Flavobacterium succinicans</name>
    <dbReference type="NCBI Taxonomy" id="29536"/>
    <lineage>
        <taxon>Bacteria</taxon>
        <taxon>Pseudomonadati</taxon>
        <taxon>Bacteroidota</taxon>
        <taxon>Flavobacteriia</taxon>
        <taxon>Flavobacteriales</taxon>
        <taxon>Flavobacteriaceae</taxon>
        <taxon>Flavobacterium</taxon>
    </lineage>
</organism>
<dbReference type="EMBL" id="JMTM01000017">
    <property type="protein sequence ID" value="OAZ04958.1"/>
    <property type="molecule type" value="Genomic_DNA"/>
</dbReference>
<dbReference type="RefSeq" id="WP_064714660.1">
    <property type="nucleotide sequence ID" value="NZ_JMTM01000017.1"/>
</dbReference>
<protein>
    <recommendedName>
        <fullName evidence="4">Lipid A phosphoethanolamine transferase</fullName>
    </recommendedName>
</protein>
<evidence type="ECO:0000256" key="1">
    <source>
        <dbReference type="SAM" id="SignalP"/>
    </source>
</evidence>
<dbReference type="AlphaFoldDB" id="A0A199XT77"/>
<evidence type="ECO:0000313" key="2">
    <source>
        <dbReference type="EMBL" id="OAZ04958.1"/>
    </source>
</evidence>
<comment type="caution">
    <text evidence="2">The sequence shown here is derived from an EMBL/GenBank/DDBJ whole genome shotgun (WGS) entry which is preliminary data.</text>
</comment>
<keyword evidence="1" id="KW-0732">Signal</keyword>
<dbReference type="Proteomes" id="UP000093807">
    <property type="component" value="Unassembled WGS sequence"/>
</dbReference>
<evidence type="ECO:0008006" key="4">
    <source>
        <dbReference type="Google" id="ProtNLM"/>
    </source>
</evidence>
<accession>A0A199XT77</accession>
<name>A0A199XT77_9FLAO</name>
<dbReference type="PATRIC" id="fig|29536.5.peg.834"/>
<dbReference type="OrthoDB" id="1372524at2"/>
<reference evidence="2 3" key="1">
    <citation type="submission" date="2016-06" db="EMBL/GenBank/DDBJ databases">
        <title>Draft genome sequence of Flavobacterium succinicans strain DD5b.</title>
        <authorList>
            <person name="Poehlein A."/>
            <person name="Daniel R."/>
            <person name="Simeonova D.D."/>
        </authorList>
    </citation>
    <scope>NUCLEOTIDE SEQUENCE [LARGE SCALE GENOMIC DNA]</scope>
    <source>
        <strain evidence="2 3">DD5b</strain>
    </source>
</reference>